<feature type="transmembrane region" description="Helical" evidence="6">
    <location>
        <begin position="382"/>
        <end position="403"/>
    </location>
</feature>
<evidence type="ECO:0000259" key="8">
    <source>
        <dbReference type="Pfam" id="PF13515"/>
    </source>
</evidence>
<keyword evidence="2 6" id="KW-0812">Transmembrane</keyword>
<proteinExistence type="predicted"/>
<dbReference type="Pfam" id="PF10334">
    <property type="entry name" value="BRE4"/>
    <property type="match status" value="1"/>
</dbReference>
<dbReference type="Pfam" id="PF13515">
    <property type="entry name" value="FUSC_2"/>
    <property type="match status" value="1"/>
</dbReference>
<feature type="compositionally biased region" description="Basic and acidic residues" evidence="5">
    <location>
        <begin position="193"/>
        <end position="204"/>
    </location>
</feature>
<organism evidence="9 10">
    <name type="scientific">Drechslerella dactyloides</name>
    <name type="common">Nematode-trapping fungus</name>
    <name type="synonym">Arthrobotrys dactyloides</name>
    <dbReference type="NCBI Taxonomy" id="74499"/>
    <lineage>
        <taxon>Eukaryota</taxon>
        <taxon>Fungi</taxon>
        <taxon>Dikarya</taxon>
        <taxon>Ascomycota</taxon>
        <taxon>Pezizomycotina</taxon>
        <taxon>Orbiliomycetes</taxon>
        <taxon>Orbiliales</taxon>
        <taxon>Orbiliaceae</taxon>
        <taxon>Drechslerella</taxon>
    </lineage>
</organism>
<feature type="transmembrane region" description="Helical" evidence="6">
    <location>
        <begin position="305"/>
        <end position="323"/>
    </location>
</feature>
<feature type="region of interest" description="Disordered" evidence="5">
    <location>
        <begin position="185"/>
        <end position="240"/>
    </location>
</feature>
<feature type="transmembrane region" description="Helical" evidence="6">
    <location>
        <begin position="973"/>
        <end position="996"/>
    </location>
</feature>
<keyword evidence="3 6" id="KW-1133">Transmembrane helix</keyword>
<feature type="transmembrane region" description="Helical" evidence="6">
    <location>
        <begin position="882"/>
        <end position="900"/>
    </location>
</feature>
<sequence length="1218" mass="137119">MFTPTRPSKRSVVAGSTNRAGSTARAPSSRWPARLRALSRSSSNAEGTAVTRREGCDEDPHHQSRNPCAQPRVTLHALSRVDAVDNSVGCSVEHIRVLCEYSVDVNTPPTFVPHWFACFRLERTESGASTVSPVTSLFGRVPWLGPRSWFTQRRHFVGGVWHIDRITNHRLYCFHPWASHHRTQMSTSGYASKEQEHRSGERVNNRHVTFARPNPQTGASWSTTDTPSPNTDDDDDDESHREDAAFLRNGNYDGASNGYRSGVAFRRKPRTWEKLRAWQRKLKAPAFVTRIIDAWMLRSVLKCSLAYFIGSLGTYIPLLAALFGKNDGKHMVATVAVYFHPARTRGSMAEATVFATIAVLYSFLVSAGTLGTAMFFDHMDKLVLGHIIILAVFCAGGLGLIGWTKLKMASPSANVSCSLASIIIITTLTKDGAAQLGVFSMTKIMQTATMVVCAVIISTTISNLLWPRFAVKELRKSMTDSMRAFSEMLEAITKSFIDGSEEPLTRRSFKNASAYHRKTFTDLAKHLHEAKFEHYLKGTEQIYDLELRLVECLQKLAQALGGLQNAAQTQFSLLEQSDQTDPYLTEYPELRASFSSYVVATPSEDISRSTIEYPDSSANGMVTVLTGRTLFDQFIHHLGPSMRSLAVTLKLMLDELPFGPAPDYTVDVNPHFRASLRDALAMYSEKRKVALDQLYNTQDVSGRKSADLAADQEEVAASCGHFAYSLEDFGKELFDLLEILDNLEGIQELPLPRTWNWLKVWRAFSTKTDLETRERRKTVDRILPQQLPQGMTDVRVLQEEIARRENKTHNALGYRLWKALRTFRRDDVKFAFKVGLGAAIYALPSYISFTRPMYSYYRGEWGLVSYMIVMSMTLGATNTSGLYRFVGTIIGATAAIFSWVCFFEKPAALALYGWALSFLCFVLTLNYPDKASFGRFILLTYNITALYAYTISIKDQDEDDDDEGGKNPIITDIAFHRVLSVLAGVTWGLIISRYVWPISARKKLRDGLSVLWLRMALIWKRDPLNQLTEPALPSEAAAYMNITEEIHLQQALLRLQSLLRQIPFEFRLKGPFPVDDFAEILTNTQSMLDAFHGMSVIIAKEPQSSTREMAILSFTSAERVELCGRIFQLFYVLSSSMRSGFPLPESLPSIIRSRDRLLMKIHRFREQDGDERGDSEEDFALIYAYVLLTGRISEGLEKCARSIKILHGVIDEEMLEIS</sequence>
<feature type="compositionally biased region" description="Low complexity" evidence="5">
    <location>
        <begin position="28"/>
        <end position="43"/>
    </location>
</feature>
<evidence type="ECO:0000313" key="9">
    <source>
        <dbReference type="EMBL" id="KAJ6260588.1"/>
    </source>
</evidence>
<name>A0AAD6NKY8_DREDA</name>
<dbReference type="InterPro" id="IPR052430">
    <property type="entry name" value="IVT-Associated"/>
</dbReference>
<dbReference type="InterPro" id="IPR018820">
    <property type="entry name" value="BRE4-related_DUF2421"/>
</dbReference>
<evidence type="ECO:0000313" key="10">
    <source>
        <dbReference type="Proteomes" id="UP001221413"/>
    </source>
</evidence>
<feature type="transmembrane region" description="Helical" evidence="6">
    <location>
        <begin position="855"/>
        <end position="875"/>
    </location>
</feature>
<evidence type="ECO:0000256" key="2">
    <source>
        <dbReference type="ARBA" id="ARBA00022692"/>
    </source>
</evidence>
<feature type="domain" description="DUF2421" evidence="7">
    <location>
        <begin position="1046"/>
        <end position="1154"/>
    </location>
</feature>
<evidence type="ECO:0008006" key="11">
    <source>
        <dbReference type="Google" id="ProtNLM"/>
    </source>
</evidence>
<evidence type="ECO:0000256" key="3">
    <source>
        <dbReference type="ARBA" id="ARBA00022989"/>
    </source>
</evidence>
<dbReference type="AlphaFoldDB" id="A0AAD6NKY8"/>
<accession>A0AAD6NKY8</accession>
<evidence type="ECO:0000256" key="4">
    <source>
        <dbReference type="ARBA" id="ARBA00023136"/>
    </source>
</evidence>
<evidence type="ECO:0000259" key="7">
    <source>
        <dbReference type="Pfam" id="PF10334"/>
    </source>
</evidence>
<feature type="transmembrane region" description="Helical" evidence="6">
    <location>
        <begin position="936"/>
        <end position="953"/>
    </location>
</feature>
<feature type="region of interest" description="Disordered" evidence="5">
    <location>
        <begin position="1"/>
        <end position="68"/>
    </location>
</feature>
<dbReference type="PANTHER" id="PTHR47804">
    <property type="entry name" value="60S RIBOSOMAL PROTEIN L19"/>
    <property type="match status" value="1"/>
</dbReference>
<dbReference type="Proteomes" id="UP001221413">
    <property type="component" value="Unassembled WGS sequence"/>
</dbReference>
<dbReference type="GO" id="GO:0016020">
    <property type="term" value="C:membrane"/>
    <property type="evidence" value="ECO:0007669"/>
    <property type="project" value="UniProtKB-SubCell"/>
</dbReference>
<comment type="subcellular location">
    <subcellularLocation>
        <location evidence="1">Membrane</location>
        <topology evidence="1">Multi-pass membrane protein</topology>
    </subcellularLocation>
</comment>
<evidence type="ECO:0000256" key="6">
    <source>
        <dbReference type="SAM" id="Phobius"/>
    </source>
</evidence>
<feature type="transmembrane region" description="Helical" evidence="6">
    <location>
        <begin position="415"/>
        <end position="438"/>
    </location>
</feature>
<feature type="transmembrane region" description="Helical" evidence="6">
    <location>
        <begin position="830"/>
        <end position="849"/>
    </location>
</feature>
<gene>
    <name evidence="9" type="ORF">Dda_4814</name>
</gene>
<feature type="transmembrane region" description="Helical" evidence="6">
    <location>
        <begin position="906"/>
        <end position="924"/>
    </location>
</feature>
<feature type="compositionally biased region" description="Basic and acidic residues" evidence="5">
    <location>
        <begin position="51"/>
        <end position="62"/>
    </location>
</feature>
<dbReference type="PANTHER" id="PTHR47804:SF1">
    <property type="entry name" value="DUF2421 DOMAIN-CONTAINING PROTEIN"/>
    <property type="match status" value="1"/>
</dbReference>
<dbReference type="InterPro" id="IPR049453">
    <property type="entry name" value="Memb_transporter_dom"/>
</dbReference>
<feature type="transmembrane region" description="Helical" evidence="6">
    <location>
        <begin position="353"/>
        <end position="376"/>
    </location>
</feature>
<feature type="transmembrane region" description="Helical" evidence="6">
    <location>
        <begin position="444"/>
        <end position="466"/>
    </location>
</feature>
<dbReference type="EMBL" id="JAQGDS010000005">
    <property type="protein sequence ID" value="KAJ6260588.1"/>
    <property type="molecule type" value="Genomic_DNA"/>
</dbReference>
<keyword evidence="10" id="KW-1185">Reference proteome</keyword>
<evidence type="ECO:0000256" key="5">
    <source>
        <dbReference type="SAM" id="MobiDB-lite"/>
    </source>
</evidence>
<protein>
    <recommendedName>
        <fullName evidence="11">DUF2421 domain-containing protein</fullName>
    </recommendedName>
</protein>
<reference evidence="9" key="1">
    <citation type="submission" date="2023-01" db="EMBL/GenBank/DDBJ databases">
        <title>The chitinases involved in constricting ring structure development in the nematode-trapping fungus Drechslerella dactyloides.</title>
        <authorList>
            <person name="Wang R."/>
            <person name="Zhang L."/>
            <person name="Tang P."/>
            <person name="Li S."/>
            <person name="Liang L."/>
        </authorList>
    </citation>
    <scope>NUCLEOTIDE SEQUENCE</scope>
    <source>
        <strain evidence="9">YMF1.00031</strain>
    </source>
</reference>
<dbReference type="InterPro" id="IPR023244">
    <property type="entry name" value="Brefeldin_A-sensitivity_4"/>
</dbReference>
<comment type="caution">
    <text evidence="9">The sequence shown here is derived from an EMBL/GenBank/DDBJ whole genome shotgun (WGS) entry which is preliminary data.</text>
</comment>
<evidence type="ECO:0000256" key="1">
    <source>
        <dbReference type="ARBA" id="ARBA00004141"/>
    </source>
</evidence>
<dbReference type="PRINTS" id="PR02047">
    <property type="entry name" value="BREFELDNASP4"/>
</dbReference>
<keyword evidence="4 6" id="KW-0472">Membrane</keyword>
<feature type="domain" description="Integral membrane bound transporter" evidence="8">
    <location>
        <begin position="854"/>
        <end position="991"/>
    </location>
</feature>